<organism evidence="7 8">
    <name type="scientific">Armillaria solidipes</name>
    <dbReference type="NCBI Taxonomy" id="1076256"/>
    <lineage>
        <taxon>Eukaryota</taxon>
        <taxon>Fungi</taxon>
        <taxon>Dikarya</taxon>
        <taxon>Basidiomycota</taxon>
        <taxon>Agaricomycotina</taxon>
        <taxon>Agaricomycetes</taxon>
        <taxon>Agaricomycetidae</taxon>
        <taxon>Agaricales</taxon>
        <taxon>Marasmiineae</taxon>
        <taxon>Physalacriaceae</taxon>
        <taxon>Armillaria</taxon>
    </lineage>
</organism>
<keyword evidence="8" id="KW-1185">Reference proteome</keyword>
<evidence type="ECO:0000256" key="3">
    <source>
        <dbReference type="ARBA" id="ARBA00022692"/>
    </source>
</evidence>
<dbReference type="InterPro" id="IPR036259">
    <property type="entry name" value="MFS_trans_sf"/>
</dbReference>
<dbReference type="GO" id="GO:0016020">
    <property type="term" value="C:membrane"/>
    <property type="evidence" value="ECO:0007669"/>
    <property type="project" value="UniProtKB-SubCell"/>
</dbReference>
<evidence type="ECO:0000256" key="4">
    <source>
        <dbReference type="ARBA" id="ARBA00022989"/>
    </source>
</evidence>
<dbReference type="PANTHER" id="PTHR43791:SF49">
    <property type="entry name" value="TRANSPORTER, PUTATIVE (AFU_ORTHOLOGUE AFUA_4G04250)-RELATED"/>
    <property type="match status" value="1"/>
</dbReference>
<dbReference type="Gene3D" id="1.20.1250.20">
    <property type="entry name" value="MFS general substrate transporter like domains"/>
    <property type="match status" value="2"/>
</dbReference>
<protein>
    <submittedName>
        <fullName evidence="7">MFS general substrate transporter</fullName>
    </submittedName>
</protein>
<evidence type="ECO:0000256" key="6">
    <source>
        <dbReference type="SAM" id="Phobius"/>
    </source>
</evidence>
<reference evidence="8" key="1">
    <citation type="journal article" date="2017" name="Nat. Ecol. Evol.">
        <title>Genome expansion and lineage-specific genetic innovations in the forest pathogenic fungi Armillaria.</title>
        <authorList>
            <person name="Sipos G."/>
            <person name="Prasanna A.N."/>
            <person name="Walter M.C."/>
            <person name="O'Connor E."/>
            <person name="Balint B."/>
            <person name="Krizsan K."/>
            <person name="Kiss B."/>
            <person name="Hess J."/>
            <person name="Varga T."/>
            <person name="Slot J."/>
            <person name="Riley R."/>
            <person name="Boka B."/>
            <person name="Rigling D."/>
            <person name="Barry K."/>
            <person name="Lee J."/>
            <person name="Mihaltcheva S."/>
            <person name="LaButti K."/>
            <person name="Lipzen A."/>
            <person name="Waldron R."/>
            <person name="Moloney N.M."/>
            <person name="Sperisen C."/>
            <person name="Kredics L."/>
            <person name="Vagvoelgyi C."/>
            <person name="Patrignani A."/>
            <person name="Fitzpatrick D."/>
            <person name="Nagy I."/>
            <person name="Doyle S."/>
            <person name="Anderson J.B."/>
            <person name="Grigoriev I.V."/>
            <person name="Gueldener U."/>
            <person name="Muensterkoetter M."/>
            <person name="Nagy L.G."/>
        </authorList>
    </citation>
    <scope>NUCLEOTIDE SEQUENCE [LARGE SCALE GENOMIC DNA]</scope>
    <source>
        <strain evidence="8">28-4</strain>
    </source>
</reference>
<feature type="transmembrane region" description="Helical" evidence="6">
    <location>
        <begin position="133"/>
        <end position="157"/>
    </location>
</feature>
<dbReference type="SUPFAM" id="SSF103473">
    <property type="entry name" value="MFS general substrate transporter"/>
    <property type="match status" value="1"/>
</dbReference>
<dbReference type="AlphaFoldDB" id="A0A2H3B8N8"/>
<feature type="transmembrane region" description="Helical" evidence="6">
    <location>
        <begin position="169"/>
        <end position="189"/>
    </location>
</feature>
<comment type="subcellular location">
    <subcellularLocation>
        <location evidence="1">Membrane</location>
        <topology evidence="1">Multi-pass membrane protein</topology>
    </subcellularLocation>
</comment>
<proteinExistence type="predicted"/>
<evidence type="ECO:0000313" key="7">
    <source>
        <dbReference type="EMBL" id="PBK60203.1"/>
    </source>
</evidence>
<dbReference type="PANTHER" id="PTHR43791">
    <property type="entry name" value="PERMEASE-RELATED"/>
    <property type="match status" value="1"/>
</dbReference>
<accession>A0A2H3B8N8</accession>
<dbReference type="STRING" id="1076256.A0A2H3B8N8"/>
<feature type="transmembrane region" description="Helical" evidence="6">
    <location>
        <begin position="47"/>
        <end position="66"/>
    </location>
</feature>
<name>A0A2H3B8N8_9AGAR</name>
<feature type="transmembrane region" description="Helical" evidence="6">
    <location>
        <begin position="195"/>
        <end position="212"/>
    </location>
</feature>
<dbReference type="GO" id="GO:0022857">
    <property type="term" value="F:transmembrane transporter activity"/>
    <property type="evidence" value="ECO:0007669"/>
    <property type="project" value="TreeGrafter"/>
</dbReference>
<keyword evidence="5 6" id="KW-0472">Membrane</keyword>
<sequence length="221" mass="24907">MAISQSYSTLLGLRFLLGVFQAGLIPGMIYTFTIWYRLREWGLRLSFIMAAGPLGSAFGGGIAYAIGPLDRDQGLEAWRCRFLPSYPEKAGWLSPDHCALAMLRMKQETSKSLDHAIVTWRGAKSTLGDWRLYFHYLVSILVSVTMISVVIFSPTIVDGMGYEGRDVQLFTVPPFALAFFNTVTMSWVADRYRMWSTWSMVSMAFTGMTFIIQGRFNSLSL</sequence>
<dbReference type="Proteomes" id="UP000218334">
    <property type="component" value="Unassembled WGS sequence"/>
</dbReference>
<keyword evidence="2" id="KW-0813">Transport</keyword>
<keyword evidence="4 6" id="KW-1133">Transmembrane helix</keyword>
<feature type="transmembrane region" description="Helical" evidence="6">
    <location>
        <begin position="15"/>
        <end position="35"/>
    </location>
</feature>
<evidence type="ECO:0000256" key="5">
    <source>
        <dbReference type="ARBA" id="ARBA00023136"/>
    </source>
</evidence>
<evidence type="ECO:0000256" key="2">
    <source>
        <dbReference type="ARBA" id="ARBA00022448"/>
    </source>
</evidence>
<dbReference type="EMBL" id="KZ293490">
    <property type="protein sequence ID" value="PBK60203.1"/>
    <property type="molecule type" value="Genomic_DNA"/>
</dbReference>
<gene>
    <name evidence="7" type="ORF">ARMSODRAFT_1026733</name>
</gene>
<evidence type="ECO:0000313" key="8">
    <source>
        <dbReference type="Proteomes" id="UP000218334"/>
    </source>
</evidence>
<evidence type="ECO:0000256" key="1">
    <source>
        <dbReference type="ARBA" id="ARBA00004141"/>
    </source>
</evidence>
<keyword evidence="3 6" id="KW-0812">Transmembrane</keyword>